<comment type="caution">
    <text evidence="3">The sequence shown here is derived from an EMBL/GenBank/DDBJ whole genome shotgun (WGS) entry which is preliminary data.</text>
</comment>
<keyword evidence="1" id="KW-0378">Hydrolase</keyword>
<reference evidence="3" key="1">
    <citation type="submission" date="2020-09" db="EMBL/GenBank/DDBJ databases">
        <title>Bacillus faecalis sp. nov., a moderately halophilic bacterium isolated from cow faeces.</title>
        <authorList>
            <person name="Jiang L."/>
            <person name="Lee J."/>
        </authorList>
    </citation>
    <scope>NUCLEOTIDE SEQUENCE</scope>
    <source>
        <strain evidence="3">AGMB 02131</strain>
    </source>
</reference>
<evidence type="ECO:0000313" key="4">
    <source>
        <dbReference type="Proteomes" id="UP000602076"/>
    </source>
</evidence>
<dbReference type="EMBL" id="JACXSI010000042">
    <property type="protein sequence ID" value="MBD3109698.1"/>
    <property type="molecule type" value="Genomic_DNA"/>
</dbReference>
<dbReference type="SUPFAM" id="SSF101215">
    <property type="entry name" value="KaiA/RbsU domain"/>
    <property type="match status" value="1"/>
</dbReference>
<evidence type="ECO:0000259" key="2">
    <source>
        <dbReference type="SMART" id="SM00331"/>
    </source>
</evidence>
<name>A0A927CXT2_9BACI</name>
<proteinExistence type="predicted"/>
<dbReference type="SUPFAM" id="SSF81606">
    <property type="entry name" value="PP2C-like"/>
    <property type="match status" value="1"/>
</dbReference>
<dbReference type="PANTHER" id="PTHR43156:SF15">
    <property type="entry name" value="PHOSPHOSERINE PHOSPHATASE RSBU"/>
    <property type="match status" value="1"/>
</dbReference>
<dbReference type="RefSeq" id="WP_190999233.1">
    <property type="nucleotide sequence ID" value="NZ_JACXSI010000042.1"/>
</dbReference>
<sequence>MGNKEKLQQLYEKVLVDYVKEQTERGEHKAQLLSKKILKNGISPEELSEWQKNVLKKMYPDIPEEFFKTFDFFSKIIKSYGIVLAEMDKLRLMQQQMNSEIEVAANVQSLLLKYTIPEMDGLEIGAVSIPAKKVSGDYFHFVPYDNGSLGIGIADVMGKGLPAALCISMIKGTIDQMSKSETIPNQLLAKLNKTVEENVDVNMFVSMLYGLYESGSNRFLYSSAGHEPALYYSAQSRSFEEMKTKGLLLGVNSYSEYPLYEKYVGIDDVLIFVTDGVTESKIDGEFVEKEFLLEEFRKNIHLHPQDLVMKVCRHLLKLQHFKLRDDFTLIVLKRVS</sequence>
<dbReference type="Gene3D" id="3.60.40.10">
    <property type="entry name" value="PPM-type phosphatase domain"/>
    <property type="match status" value="1"/>
</dbReference>
<accession>A0A927CXT2</accession>
<dbReference type="Pfam" id="PF07228">
    <property type="entry name" value="SpoIIE"/>
    <property type="match status" value="1"/>
</dbReference>
<gene>
    <name evidence="3" type="ORF">IEO70_15225</name>
</gene>
<dbReference type="InterPro" id="IPR014787">
    <property type="entry name" value="PSer_Pase_RsbU_N"/>
</dbReference>
<dbReference type="InterPro" id="IPR036457">
    <property type="entry name" value="PPM-type-like_dom_sf"/>
</dbReference>
<keyword evidence="4" id="KW-1185">Reference proteome</keyword>
<feature type="domain" description="PPM-type phosphatase" evidence="2">
    <location>
        <begin position="119"/>
        <end position="334"/>
    </location>
</feature>
<dbReference type="AlphaFoldDB" id="A0A927CXT2"/>
<dbReference type="PANTHER" id="PTHR43156">
    <property type="entry name" value="STAGE II SPORULATION PROTEIN E-RELATED"/>
    <property type="match status" value="1"/>
</dbReference>
<dbReference type="Gene3D" id="1.10.1240.30">
    <property type="entry name" value="KaiA/RbsU domain"/>
    <property type="match status" value="1"/>
</dbReference>
<dbReference type="InterPro" id="IPR001932">
    <property type="entry name" value="PPM-type_phosphatase-like_dom"/>
</dbReference>
<dbReference type="InterPro" id="IPR052016">
    <property type="entry name" value="Bact_Sigma-Reg"/>
</dbReference>
<dbReference type="InterPro" id="IPR017944">
    <property type="entry name" value="KaiA/RbsU_helical_domain_sf"/>
</dbReference>
<protein>
    <submittedName>
        <fullName evidence="3">PP2C family protein-serine/threonine phosphatase</fullName>
    </submittedName>
</protein>
<dbReference type="GO" id="GO:0016791">
    <property type="term" value="F:phosphatase activity"/>
    <property type="evidence" value="ECO:0007669"/>
    <property type="project" value="TreeGrafter"/>
</dbReference>
<evidence type="ECO:0000313" key="3">
    <source>
        <dbReference type="EMBL" id="MBD3109698.1"/>
    </source>
</evidence>
<dbReference type="Pfam" id="PF08673">
    <property type="entry name" value="RsbU_N"/>
    <property type="match status" value="1"/>
</dbReference>
<organism evidence="3 4">
    <name type="scientific">Peribacillus faecalis</name>
    <dbReference type="NCBI Taxonomy" id="2772559"/>
    <lineage>
        <taxon>Bacteria</taxon>
        <taxon>Bacillati</taxon>
        <taxon>Bacillota</taxon>
        <taxon>Bacilli</taxon>
        <taxon>Bacillales</taxon>
        <taxon>Bacillaceae</taxon>
        <taxon>Peribacillus</taxon>
    </lineage>
</organism>
<dbReference type="Proteomes" id="UP000602076">
    <property type="component" value="Unassembled WGS sequence"/>
</dbReference>
<dbReference type="SMART" id="SM00331">
    <property type="entry name" value="PP2C_SIG"/>
    <property type="match status" value="1"/>
</dbReference>
<evidence type="ECO:0000256" key="1">
    <source>
        <dbReference type="ARBA" id="ARBA00022801"/>
    </source>
</evidence>